<evidence type="ECO:0000313" key="2">
    <source>
        <dbReference type="Proteomes" id="UP000192578"/>
    </source>
</evidence>
<organism evidence="1 2">
    <name type="scientific">Hypsibius exemplaris</name>
    <name type="common">Freshwater tardigrade</name>
    <dbReference type="NCBI Taxonomy" id="2072580"/>
    <lineage>
        <taxon>Eukaryota</taxon>
        <taxon>Metazoa</taxon>
        <taxon>Ecdysozoa</taxon>
        <taxon>Tardigrada</taxon>
        <taxon>Eutardigrada</taxon>
        <taxon>Parachela</taxon>
        <taxon>Hypsibioidea</taxon>
        <taxon>Hypsibiidae</taxon>
        <taxon>Hypsibius</taxon>
    </lineage>
</organism>
<comment type="caution">
    <text evidence="1">The sequence shown here is derived from an EMBL/GenBank/DDBJ whole genome shotgun (WGS) entry which is preliminary data.</text>
</comment>
<gene>
    <name evidence="1" type="ORF">BV898_20040</name>
</gene>
<dbReference type="Proteomes" id="UP000192578">
    <property type="component" value="Unassembled WGS sequence"/>
</dbReference>
<keyword evidence="2" id="KW-1185">Reference proteome</keyword>
<protein>
    <submittedName>
        <fullName evidence="1">Uncharacterized protein</fullName>
    </submittedName>
</protein>
<name>A0A9X6NKP9_HYPEX</name>
<dbReference type="AlphaFoldDB" id="A0A9X6NKP9"/>
<dbReference type="EMBL" id="MTYJ01001175">
    <property type="protein sequence ID" value="OWA55652.1"/>
    <property type="molecule type" value="Genomic_DNA"/>
</dbReference>
<accession>A0A9X6NKP9</accession>
<reference evidence="2" key="1">
    <citation type="submission" date="2017-01" db="EMBL/GenBank/DDBJ databases">
        <title>Comparative genomics of anhydrobiosis in the tardigrade Hypsibius dujardini.</title>
        <authorList>
            <person name="Yoshida Y."/>
            <person name="Koutsovoulos G."/>
            <person name="Laetsch D."/>
            <person name="Stevens L."/>
            <person name="Kumar S."/>
            <person name="Horikawa D."/>
            <person name="Ishino K."/>
            <person name="Komine S."/>
            <person name="Tomita M."/>
            <person name="Blaxter M."/>
            <person name="Arakawa K."/>
        </authorList>
    </citation>
    <scope>NUCLEOTIDE SEQUENCE [LARGE SCALE GENOMIC DNA]</scope>
    <source>
        <strain evidence="2">Z151</strain>
    </source>
</reference>
<sequence>MQRTLSSPTRRSQFRRKKKFPTLQKKSALLPHLVGELSRLNELRVRTVNFGFVDHSRVLLLKDPMAKILLLF</sequence>
<proteinExistence type="predicted"/>
<evidence type="ECO:0000313" key="1">
    <source>
        <dbReference type="EMBL" id="OWA55652.1"/>
    </source>
</evidence>